<dbReference type="Gene3D" id="3.40.50.1820">
    <property type="entry name" value="alpha/beta hydrolase"/>
    <property type="match status" value="1"/>
</dbReference>
<accession>A0ABU6CZS5</accession>
<keyword evidence="2" id="KW-1185">Reference proteome</keyword>
<protein>
    <submittedName>
        <fullName evidence="1">Alpha/beta hydrolase</fullName>
        <ecNumber evidence="1">3.-.-.-</ecNumber>
    </submittedName>
</protein>
<dbReference type="SUPFAM" id="SSF53474">
    <property type="entry name" value="alpha/beta-Hydrolases"/>
    <property type="match status" value="1"/>
</dbReference>
<dbReference type="EMBL" id="JAYMYJ010000110">
    <property type="protein sequence ID" value="MEB4591562.1"/>
    <property type="molecule type" value="Genomic_DNA"/>
</dbReference>
<name>A0ABU6CZS5_9GAMM</name>
<dbReference type="Proteomes" id="UP001308005">
    <property type="component" value="Unassembled WGS sequence"/>
</dbReference>
<organism evidence="1 2">
    <name type="scientific">Candidatus Thiothrix phosphatis</name>
    <dbReference type="NCBI Taxonomy" id="3112415"/>
    <lineage>
        <taxon>Bacteria</taxon>
        <taxon>Pseudomonadati</taxon>
        <taxon>Pseudomonadota</taxon>
        <taxon>Gammaproteobacteria</taxon>
        <taxon>Thiotrichales</taxon>
        <taxon>Thiotrichaceae</taxon>
        <taxon>Thiothrix</taxon>
    </lineage>
</organism>
<sequence>MNHTLIIPGLYGSELQHWQTWIQRRIPNTVRVEQPEWDNPALPLWRNSILDYMDRLPGKVWLLAHSFGCLAGIAAAMERPERIVGAMLVAPADPARFNANGFLSGSPYIAAAYSIASLLPQHSLPFPSVVVASANDPWMPLDTAAVWAERWESRLINVGAAGHINVESGFGPWPAGLELFRQLQQATSYLLQGNINEIPATIIKPLLGETIL</sequence>
<evidence type="ECO:0000313" key="1">
    <source>
        <dbReference type="EMBL" id="MEB4591562.1"/>
    </source>
</evidence>
<keyword evidence="1" id="KW-0378">Hydrolase</keyword>
<dbReference type="Pfam" id="PF06821">
    <property type="entry name" value="Ser_hydrolase"/>
    <property type="match status" value="1"/>
</dbReference>
<evidence type="ECO:0000313" key="2">
    <source>
        <dbReference type="Proteomes" id="UP001308005"/>
    </source>
</evidence>
<dbReference type="InterPro" id="IPR010662">
    <property type="entry name" value="RBBP9/YdeN"/>
</dbReference>
<proteinExistence type="predicted"/>
<dbReference type="InterPro" id="IPR029058">
    <property type="entry name" value="AB_hydrolase_fold"/>
</dbReference>
<reference evidence="2" key="1">
    <citation type="submission" date="2023-07" db="EMBL/GenBank/DDBJ databases">
        <title>The carbon used by Thiothrix.</title>
        <authorList>
            <person name="Chen L."/>
        </authorList>
    </citation>
    <scope>NUCLEOTIDE SEQUENCE [LARGE SCALE GENOMIC DNA]</scope>
</reference>
<comment type="caution">
    <text evidence="1">The sequence shown here is derived from an EMBL/GenBank/DDBJ whole genome shotgun (WGS) entry which is preliminary data.</text>
</comment>
<dbReference type="RefSeq" id="WP_324695258.1">
    <property type="nucleotide sequence ID" value="NZ_JAYMYJ010000110.1"/>
</dbReference>
<dbReference type="GO" id="GO:0016787">
    <property type="term" value="F:hydrolase activity"/>
    <property type="evidence" value="ECO:0007669"/>
    <property type="project" value="UniProtKB-KW"/>
</dbReference>
<dbReference type="EC" id="3.-.-.-" evidence="1"/>
<gene>
    <name evidence="1" type="ORF">VSS37_11270</name>
</gene>